<keyword evidence="3" id="KW-0547">Nucleotide-binding</keyword>
<keyword evidence="2" id="KW-0813">Transport</keyword>
<keyword evidence="4 6" id="KW-0067">ATP-binding</keyword>
<dbReference type="InterPro" id="IPR027417">
    <property type="entry name" value="P-loop_NTPase"/>
</dbReference>
<dbReference type="InterPro" id="IPR050683">
    <property type="entry name" value="Bact_Polysacc_Export_ATP-bd"/>
</dbReference>
<dbReference type="GO" id="GO:0016020">
    <property type="term" value="C:membrane"/>
    <property type="evidence" value="ECO:0007669"/>
    <property type="project" value="InterPro"/>
</dbReference>
<evidence type="ECO:0000313" key="6">
    <source>
        <dbReference type="EMBL" id="CAA9403546.1"/>
    </source>
</evidence>
<feature type="non-terminal residue" evidence="6">
    <location>
        <position position="228"/>
    </location>
</feature>
<dbReference type="PANTHER" id="PTHR46743">
    <property type="entry name" value="TEICHOIC ACIDS EXPORT ATP-BINDING PROTEIN TAGH"/>
    <property type="match status" value="1"/>
</dbReference>
<evidence type="ECO:0000256" key="1">
    <source>
        <dbReference type="ARBA" id="ARBA00005417"/>
    </source>
</evidence>
<evidence type="ECO:0000256" key="4">
    <source>
        <dbReference type="ARBA" id="ARBA00022840"/>
    </source>
</evidence>
<evidence type="ECO:0000256" key="3">
    <source>
        <dbReference type="ARBA" id="ARBA00022741"/>
    </source>
</evidence>
<dbReference type="PANTHER" id="PTHR46743:SF2">
    <property type="entry name" value="TEICHOIC ACIDS EXPORT ATP-BINDING PROTEIN TAGH"/>
    <property type="match status" value="1"/>
</dbReference>
<evidence type="ECO:0000256" key="2">
    <source>
        <dbReference type="ARBA" id="ARBA00022448"/>
    </source>
</evidence>
<dbReference type="Pfam" id="PF00005">
    <property type="entry name" value="ABC_tran"/>
    <property type="match status" value="1"/>
</dbReference>
<dbReference type="GO" id="GO:0005524">
    <property type="term" value="F:ATP binding"/>
    <property type="evidence" value="ECO:0007669"/>
    <property type="project" value="UniProtKB-KW"/>
</dbReference>
<gene>
    <name evidence="6" type="ORF">AVDCRST_MAG64-1869</name>
</gene>
<keyword evidence="6" id="KW-0378">Hydrolase</keyword>
<evidence type="ECO:0000259" key="5">
    <source>
        <dbReference type="Pfam" id="PF00005"/>
    </source>
</evidence>
<dbReference type="CDD" id="cd03220">
    <property type="entry name" value="ABC_KpsT_Wzt"/>
    <property type="match status" value="1"/>
</dbReference>
<dbReference type="AlphaFoldDB" id="A0A6J4P3P3"/>
<comment type="similarity">
    <text evidence="1">Belongs to the ABC transporter superfamily.</text>
</comment>
<dbReference type="InterPro" id="IPR015860">
    <property type="entry name" value="ABC_transpr_TagH-like"/>
</dbReference>
<protein>
    <submittedName>
        <fullName evidence="6">Teichoic acid export ATP-binding protein TagH</fullName>
        <ecNumber evidence="6">3.6.3.40</ecNumber>
    </submittedName>
</protein>
<dbReference type="EC" id="3.6.3.40" evidence="6"/>
<dbReference type="InterPro" id="IPR003439">
    <property type="entry name" value="ABC_transporter-like_ATP-bd"/>
</dbReference>
<sequence length="228" mass="24858">MSIHAEHSASQRTAAPAPLDAAAAAPVMIRAAGLGKRFKIYPKPWGRMTEWLTLGRARRHEDFWALRDVGFEVARGESLGVIGVNGSGKSTLLKILSGAMYPTAGTFEVRGRVLSLLELGTGVNPQLTGRQNVVNSSRLLAFPPVYVAEKMGEIEAFAELGEFFDRPVRLYSSGMLVRLVFSMFACFDPEVFVVDEALSVGDLYFQQKCAKRIGAMLDGGVTMLFVSH</sequence>
<dbReference type="EMBL" id="CADCUQ010000424">
    <property type="protein sequence ID" value="CAA9403546.1"/>
    <property type="molecule type" value="Genomic_DNA"/>
</dbReference>
<dbReference type="PROSITE" id="PS00211">
    <property type="entry name" value="ABC_TRANSPORTER_1"/>
    <property type="match status" value="1"/>
</dbReference>
<reference evidence="6" key="1">
    <citation type="submission" date="2020-02" db="EMBL/GenBank/DDBJ databases">
        <authorList>
            <person name="Meier V. D."/>
        </authorList>
    </citation>
    <scope>NUCLEOTIDE SEQUENCE</scope>
    <source>
        <strain evidence="6">AVDCRST_MAG64</strain>
    </source>
</reference>
<feature type="domain" description="ABC transporter" evidence="5">
    <location>
        <begin position="66"/>
        <end position="198"/>
    </location>
</feature>
<proteinExistence type="inferred from homology"/>
<name>A0A6J4P3P3_9BACT</name>
<dbReference type="InterPro" id="IPR017871">
    <property type="entry name" value="ABC_transporter-like_CS"/>
</dbReference>
<dbReference type="GO" id="GO:0140359">
    <property type="term" value="F:ABC-type transporter activity"/>
    <property type="evidence" value="ECO:0007669"/>
    <property type="project" value="InterPro"/>
</dbReference>
<organism evidence="6">
    <name type="scientific">uncultured Phycisphaerae bacterium</name>
    <dbReference type="NCBI Taxonomy" id="904963"/>
    <lineage>
        <taxon>Bacteria</taxon>
        <taxon>Pseudomonadati</taxon>
        <taxon>Planctomycetota</taxon>
        <taxon>Phycisphaerae</taxon>
        <taxon>environmental samples</taxon>
    </lineage>
</organism>
<dbReference type="Gene3D" id="3.40.50.300">
    <property type="entry name" value="P-loop containing nucleotide triphosphate hydrolases"/>
    <property type="match status" value="1"/>
</dbReference>
<accession>A0A6J4P3P3</accession>
<dbReference type="SUPFAM" id="SSF52540">
    <property type="entry name" value="P-loop containing nucleoside triphosphate hydrolases"/>
    <property type="match status" value="1"/>
</dbReference>
<dbReference type="GO" id="GO:0016887">
    <property type="term" value="F:ATP hydrolysis activity"/>
    <property type="evidence" value="ECO:0007669"/>
    <property type="project" value="InterPro"/>
</dbReference>